<dbReference type="Gene3D" id="3.30.70.1880">
    <property type="entry name" value="Protein of unknown function DUF881"/>
    <property type="match status" value="1"/>
</dbReference>
<keyword evidence="3" id="KW-0812">Transmembrane</keyword>
<comment type="caution">
    <text evidence="4">The sequence shown here is derived from an EMBL/GenBank/DDBJ whole genome shotgun (WGS) entry which is preliminary data.</text>
</comment>
<comment type="similarity">
    <text evidence="1">Belongs to the UPF0749 family.</text>
</comment>
<dbReference type="OrthoDB" id="9776196at2"/>
<sequence length="253" mass="28218">MSNEARRQAILVLTIVCFFIGLITMVQWRTQAEITRQTGTASIDELTSTLIQAEKSKDALASQLVELQNQVNRYRDGESAKHTVQQLLTQSQMAAGMVAVEGPGVVITLDDSPLARQFDEQSRKDIRNEYYIHDTYLRELVNALWMAGAEAVSVNQQRLVANSEIFCGGTTIFINRDYVTPPFVIRAVGDPKTLTASLNMVLTSLLLKDLNQRFGVVFDIAPSDRVQIPEYRGDIQYQHAKISTKDPAAEAKP</sequence>
<evidence type="ECO:0000313" key="4">
    <source>
        <dbReference type="EMBL" id="TCP63475.1"/>
    </source>
</evidence>
<accession>A0A4R2RWG7</accession>
<feature type="transmembrane region" description="Helical" evidence="3">
    <location>
        <begin position="9"/>
        <end position="28"/>
    </location>
</feature>
<protein>
    <submittedName>
        <fullName evidence="4">Uncharacterized protein YlxW (UPF0749 family)</fullName>
    </submittedName>
</protein>
<evidence type="ECO:0000256" key="3">
    <source>
        <dbReference type="SAM" id="Phobius"/>
    </source>
</evidence>
<evidence type="ECO:0000313" key="5">
    <source>
        <dbReference type="Proteomes" id="UP000294813"/>
    </source>
</evidence>
<feature type="coiled-coil region" evidence="2">
    <location>
        <begin position="43"/>
        <end position="77"/>
    </location>
</feature>
<keyword evidence="3" id="KW-1133">Transmembrane helix</keyword>
<evidence type="ECO:0000256" key="1">
    <source>
        <dbReference type="ARBA" id="ARBA00009108"/>
    </source>
</evidence>
<evidence type="ECO:0000256" key="2">
    <source>
        <dbReference type="SAM" id="Coils"/>
    </source>
</evidence>
<organism evidence="4 5">
    <name type="scientific">Heliophilum fasciatum</name>
    <dbReference type="NCBI Taxonomy" id="35700"/>
    <lineage>
        <taxon>Bacteria</taxon>
        <taxon>Bacillati</taxon>
        <taxon>Bacillota</taxon>
        <taxon>Clostridia</taxon>
        <taxon>Eubacteriales</taxon>
        <taxon>Heliobacteriaceae</taxon>
        <taxon>Heliophilum</taxon>
    </lineage>
</organism>
<dbReference type="PANTHER" id="PTHR37313">
    <property type="entry name" value="UPF0749 PROTEIN RV1825"/>
    <property type="match status" value="1"/>
</dbReference>
<keyword evidence="5" id="KW-1185">Reference proteome</keyword>
<reference evidence="4 5" key="1">
    <citation type="submission" date="2019-03" db="EMBL/GenBank/DDBJ databases">
        <title>Genomic Encyclopedia of Type Strains, Phase IV (KMG-IV): sequencing the most valuable type-strain genomes for metagenomic binning, comparative biology and taxonomic classification.</title>
        <authorList>
            <person name="Goeker M."/>
        </authorList>
    </citation>
    <scope>NUCLEOTIDE SEQUENCE [LARGE SCALE GENOMIC DNA]</scope>
    <source>
        <strain evidence="4 5">DSM 11170</strain>
    </source>
</reference>
<dbReference type="Pfam" id="PF05949">
    <property type="entry name" value="DUF881"/>
    <property type="match status" value="1"/>
</dbReference>
<dbReference type="InterPro" id="IPR010273">
    <property type="entry name" value="DUF881"/>
</dbReference>
<dbReference type="PANTHER" id="PTHR37313:SF2">
    <property type="entry name" value="UPF0749 PROTEIN YLXX"/>
    <property type="match status" value="1"/>
</dbReference>
<dbReference type="Proteomes" id="UP000294813">
    <property type="component" value="Unassembled WGS sequence"/>
</dbReference>
<proteinExistence type="inferred from homology"/>
<name>A0A4R2RWG7_9FIRM</name>
<keyword evidence="3" id="KW-0472">Membrane</keyword>
<dbReference type="RefSeq" id="WP_131919639.1">
    <property type="nucleotide sequence ID" value="NZ_JAOQNU010000017.1"/>
</dbReference>
<dbReference type="AlphaFoldDB" id="A0A4R2RWG7"/>
<keyword evidence="2" id="KW-0175">Coiled coil</keyword>
<dbReference type="EMBL" id="SLXT01000018">
    <property type="protein sequence ID" value="TCP63475.1"/>
    <property type="molecule type" value="Genomic_DNA"/>
</dbReference>
<gene>
    <name evidence="4" type="ORF">EDD73_11818</name>
</gene>